<dbReference type="InterPro" id="IPR006726">
    <property type="entry name" value="PHBA_efflux_AaeB/fusaric-R"/>
</dbReference>
<feature type="transmembrane region" description="Helical" evidence="7">
    <location>
        <begin position="425"/>
        <end position="445"/>
    </location>
</feature>
<dbReference type="PANTHER" id="PTHR30509">
    <property type="entry name" value="P-HYDROXYBENZOIC ACID EFFLUX PUMP SUBUNIT-RELATED"/>
    <property type="match status" value="1"/>
</dbReference>
<keyword evidence="3" id="KW-1003">Cell membrane</keyword>
<evidence type="ECO:0000313" key="9">
    <source>
        <dbReference type="Proteomes" id="UP000196536"/>
    </source>
</evidence>
<feature type="transmembrane region" description="Helical" evidence="7">
    <location>
        <begin position="451"/>
        <end position="469"/>
    </location>
</feature>
<keyword evidence="5 7" id="KW-1133">Transmembrane helix</keyword>
<evidence type="ECO:0000256" key="7">
    <source>
        <dbReference type="SAM" id="Phobius"/>
    </source>
</evidence>
<accession>A0A1Z9Z1Y6</accession>
<feature type="transmembrane region" description="Helical" evidence="7">
    <location>
        <begin position="65"/>
        <end position="84"/>
    </location>
</feature>
<feature type="transmembrane region" description="Helical" evidence="7">
    <location>
        <begin position="154"/>
        <end position="175"/>
    </location>
</feature>
<dbReference type="Proteomes" id="UP000196536">
    <property type="component" value="Unassembled WGS sequence"/>
</dbReference>
<keyword evidence="6 7" id="KW-0472">Membrane</keyword>
<feature type="transmembrane region" description="Helical" evidence="7">
    <location>
        <begin position="376"/>
        <end position="393"/>
    </location>
</feature>
<gene>
    <name evidence="8" type="ORF">CAP51_02195</name>
</gene>
<feature type="transmembrane region" description="Helical" evidence="7">
    <location>
        <begin position="116"/>
        <end position="134"/>
    </location>
</feature>
<feature type="transmembrane region" description="Helical" evidence="7">
    <location>
        <begin position="90"/>
        <end position="109"/>
    </location>
</feature>
<dbReference type="RefSeq" id="WP_087619117.1">
    <property type="nucleotide sequence ID" value="NZ_NEXX01000001.1"/>
</dbReference>
<evidence type="ECO:0000256" key="2">
    <source>
        <dbReference type="ARBA" id="ARBA00022448"/>
    </source>
</evidence>
<dbReference type="GO" id="GO:0022857">
    <property type="term" value="F:transmembrane transporter activity"/>
    <property type="evidence" value="ECO:0007669"/>
    <property type="project" value="InterPro"/>
</dbReference>
<feature type="transmembrane region" description="Helical" evidence="7">
    <location>
        <begin position="15"/>
        <end position="35"/>
    </location>
</feature>
<evidence type="ECO:0000256" key="1">
    <source>
        <dbReference type="ARBA" id="ARBA00004651"/>
    </source>
</evidence>
<evidence type="ECO:0000256" key="5">
    <source>
        <dbReference type="ARBA" id="ARBA00022989"/>
    </source>
</evidence>
<dbReference type="Pfam" id="PF04632">
    <property type="entry name" value="FUSC"/>
    <property type="match status" value="1"/>
</dbReference>
<evidence type="ECO:0000313" key="8">
    <source>
        <dbReference type="EMBL" id="OUY08449.1"/>
    </source>
</evidence>
<dbReference type="PANTHER" id="PTHR30509:SF9">
    <property type="entry name" value="MULTIDRUG RESISTANCE PROTEIN MDTO"/>
    <property type="match status" value="1"/>
</dbReference>
<dbReference type="OrthoDB" id="9807111at2"/>
<keyword evidence="2" id="KW-0813">Transport</keyword>
<evidence type="ECO:0000256" key="3">
    <source>
        <dbReference type="ARBA" id="ARBA00022475"/>
    </source>
</evidence>
<sequence>MLLTKQLLTFRPSKADLIFACKTFIAAMLSLYIAFSLDLAYPMWAIGTVLIIASPYSGMVSSKCLYRLLGTVIGAGLALLFTPFLINTPWLFTAVLALWTGFCLYISMLDRTPRSYLFMLAGYTSVMVVCNAINSIETTSIWDIALGRVLEISIAVICSAVVSATIFPVHLGTILQQRVEKALNDTRDVFDQIFQQPHASNYTELLSAINRDSNDIHGLAVHLSYEKGDLKGMTKPLQEMLHQFSLVLLNLVAISQRLNQLDQLEPDLRQALLPLHDQTVGFLQQTPDLNLHRTDLLPHDFDAQFSQIINQASSTSAKVVLESLKMDMRHFIQNVYTVKCIWYLIQHGEKKLPEFITPLTTKYPSLHRDTGMAERGALAAMLAIFTSFGLWIYSGWQAGYMMAQLAAVSACILTAMDNPVPALKLFVRASIYASIMVLIYVFVIFPEVKAFWQLAVVLAPAIIYSVCLYPHPPLSGLGIPFTINLIMALNLQNHYQMSAIPLIDASLAGIAGPVIAILALYFIRSISPDTSAKRLLSAHFQAMRETIYLPFGTAFKIHLRGMLDRIGILNSKIVESTDLKKAMNDALIETSTSIDLARLDELAKHQNMPLAVTQQIRQLQSLFDQEFQQQEKNIEVQFDESPLILNCLTTLQDLSSQINDQMLQQRLWISLNNIRYSFCHSAPVIPTPNSMAMGNGI</sequence>
<feature type="transmembrane region" description="Helical" evidence="7">
    <location>
        <begin position="41"/>
        <end position="58"/>
    </location>
</feature>
<comment type="subcellular location">
    <subcellularLocation>
        <location evidence="1">Cell membrane</location>
        <topology evidence="1">Multi-pass membrane protein</topology>
    </subcellularLocation>
</comment>
<evidence type="ECO:0000256" key="4">
    <source>
        <dbReference type="ARBA" id="ARBA00022692"/>
    </source>
</evidence>
<protein>
    <submittedName>
        <fullName evidence="8">Fusaric acid resistance protein</fullName>
    </submittedName>
</protein>
<dbReference type="AlphaFoldDB" id="A0A1Z9Z1Y6"/>
<dbReference type="GO" id="GO:0005886">
    <property type="term" value="C:plasma membrane"/>
    <property type="evidence" value="ECO:0007669"/>
    <property type="project" value="UniProtKB-SubCell"/>
</dbReference>
<reference evidence="8 9" key="1">
    <citation type="submission" date="2017-05" db="EMBL/GenBank/DDBJ databases">
        <title>Acinetobacter populi ANC 5415 (= PBJ7), whole genome shotgun sequencing project.</title>
        <authorList>
            <person name="Nemec A."/>
            <person name="Radolfova-Krizova L."/>
        </authorList>
    </citation>
    <scope>NUCLEOTIDE SEQUENCE [LARGE SCALE GENOMIC DNA]</scope>
    <source>
        <strain evidence="8 9">PBJ7</strain>
    </source>
</reference>
<comment type="caution">
    <text evidence="8">The sequence shown here is derived from an EMBL/GenBank/DDBJ whole genome shotgun (WGS) entry which is preliminary data.</text>
</comment>
<proteinExistence type="predicted"/>
<keyword evidence="4 7" id="KW-0812">Transmembrane</keyword>
<name>A0A1Z9Z1Y6_9GAMM</name>
<evidence type="ECO:0000256" key="6">
    <source>
        <dbReference type="ARBA" id="ARBA00023136"/>
    </source>
</evidence>
<organism evidence="8 9">
    <name type="scientific">Acinetobacter populi</name>
    <dbReference type="NCBI Taxonomy" id="1582270"/>
    <lineage>
        <taxon>Bacteria</taxon>
        <taxon>Pseudomonadati</taxon>
        <taxon>Pseudomonadota</taxon>
        <taxon>Gammaproteobacteria</taxon>
        <taxon>Moraxellales</taxon>
        <taxon>Moraxellaceae</taxon>
        <taxon>Acinetobacter</taxon>
    </lineage>
</organism>
<dbReference type="EMBL" id="NEXX01000001">
    <property type="protein sequence ID" value="OUY08449.1"/>
    <property type="molecule type" value="Genomic_DNA"/>
</dbReference>
<feature type="transmembrane region" description="Helical" evidence="7">
    <location>
        <begin position="499"/>
        <end position="523"/>
    </location>
</feature>
<keyword evidence="9" id="KW-1185">Reference proteome</keyword>